<sequence>MFPTLKKQLVEKINDSYSVLKDKDILEVAFTNEEFISYLNSFKNKFKDFSKFLENKLLNENLIYSINLEELTIKEFLSKFEDEKLIDKFKAAQYVYDHLKIILEDLDLINSEGMSFNNLENSNKLLTKIFDDLKIQEFKFKSDLEKIEDQESKVADLKAKIKENYDSLSEDIKDNLSNKNKTDFDFSLINKVIKEDDTLDQDTMDLLNEVKKHKNEIDKHNQLIKRFKSNLKEKTENFKENANEKDLKELLKW</sequence>
<gene>
    <name evidence="2" type="ORF">NCTC10124_01448</name>
</gene>
<feature type="coiled-coil region" evidence="1">
    <location>
        <begin position="203"/>
        <end position="244"/>
    </location>
</feature>
<proteinExistence type="predicted"/>
<organism evidence="2 3">
    <name type="scientific">Mycoplasmopsis synoviae</name>
    <name type="common">Mycoplasma synoviae</name>
    <dbReference type="NCBI Taxonomy" id="2109"/>
    <lineage>
        <taxon>Bacteria</taxon>
        <taxon>Bacillati</taxon>
        <taxon>Mycoplasmatota</taxon>
        <taxon>Mycoplasmoidales</taxon>
        <taxon>Metamycoplasmataceae</taxon>
        <taxon>Mycoplasmopsis</taxon>
    </lineage>
</organism>
<feature type="non-terminal residue" evidence="2">
    <location>
        <position position="253"/>
    </location>
</feature>
<dbReference type="EMBL" id="LS991953">
    <property type="protein sequence ID" value="SYV93691.1"/>
    <property type="molecule type" value="Genomic_DNA"/>
</dbReference>
<name>A0A3B0PWD1_MYCSY</name>
<evidence type="ECO:0000313" key="3">
    <source>
        <dbReference type="Proteomes" id="UP000259328"/>
    </source>
</evidence>
<dbReference type="AlphaFoldDB" id="A0A3B0PWD1"/>
<reference evidence="3" key="1">
    <citation type="submission" date="2018-06" db="EMBL/GenBank/DDBJ databases">
        <authorList>
            <consortium name="Pathogen Informatics"/>
        </authorList>
    </citation>
    <scope>NUCLEOTIDE SEQUENCE [LARGE SCALE GENOMIC DNA]</scope>
    <source>
        <strain evidence="3">NCTC10124</strain>
    </source>
</reference>
<evidence type="ECO:0000256" key="1">
    <source>
        <dbReference type="SAM" id="Coils"/>
    </source>
</evidence>
<dbReference type="Proteomes" id="UP000259328">
    <property type="component" value="Chromosome"/>
</dbReference>
<protein>
    <submittedName>
        <fullName evidence="2">Uncharacterized protein</fullName>
    </submittedName>
</protein>
<feature type="coiled-coil region" evidence="1">
    <location>
        <begin position="140"/>
        <end position="167"/>
    </location>
</feature>
<evidence type="ECO:0000313" key="2">
    <source>
        <dbReference type="EMBL" id="SYV93691.1"/>
    </source>
</evidence>
<accession>A0A3B0PWD1</accession>
<keyword evidence="1" id="KW-0175">Coiled coil</keyword>